<evidence type="ECO:0000313" key="3">
    <source>
        <dbReference type="Proteomes" id="UP000076738"/>
    </source>
</evidence>
<dbReference type="Proteomes" id="UP000076738">
    <property type="component" value="Unassembled WGS sequence"/>
</dbReference>
<organism evidence="2 3">
    <name type="scientific">Calocera viscosa (strain TUFC12733)</name>
    <dbReference type="NCBI Taxonomy" id="1330018"/>
    <lineage>
        <taxon>Eukaryota</taxon>
        <taxon>Fungi</taxon>
        <taxon>Dikarya</taxon>
        <taxon>Basidiomycota</taxon>
        <taxon>Agaricomycotina</taxon>
        <taxon>Dacrymycetes</taxon>
        <taxon>Dacrymycetales</taxon>
        <taxon>Dacrymycetaceae</taxon>
        <taxon>Calocera</taxon>
    </lineage>
</organism>
<feature type="compositionally biased region" description="Basic and acidic residues" evidence="1">
    <location>
        <begin position="299"/>
        <end position="323"/>
    </location>
</feature>
<reference evidence="2 3" key="1">
    <citation type="journal article" date="2016" name="Mol. Biol. Evol.">
        <title>Comparative Genomics of Early-Diverging Mushroom-Forming Fungi Provides Insights into the Origins of Lignocellulose Decay Capabilities.</title>
        <authorList>
            <person name="Nagy L.G."/>
            <person name="Riley R."/>
            <person name="Tritt A."/>
            <person name="Adam C."/>
            <person name="Daum C."/>
            <person name="Floudas D."/>
            <person name="Sun H."/>
            <person name="Yadav J.S."/>
            <person name="Pangilinan J."/>
            <person name="Larsson K.H."/>
            <person name="Matsuura K."/>
            <person name="Barry K."/>
            <person name="Labutti K."/>
            <person name="Kuo R."/>
            <person name="Ohm R.A."/>
            <person name="Bhattacharya S.S."/>
            <person name="Shirouzu T."/>
            <person name="Yoshinaga Y."/>
            <person name="Martin F.M."/>
            <person name="Grigoriev I.V."/>
            <person name="Hibbett D.S."/>
        </authorList>
    </citation>
    <scope>NUCLEOTIDE SEQUENCE [LARGE SCALE GENOMIC DNA]</scope>
    <source>
        <strain evidence="2 3">TUFC12733</strain>
    </source>
</reference>
<keyword evidence="3" id="KW-1185">Reference proteome</keyword>
<evidence type="ECO:0000313" key="2">
    <source>
        <dbReference type="EMBL" id="KZO93123.1"/>
    </source>
</evidence>
<accession>A0A167J084</accession>
<dbReference type="EMBL" id="KV417304">
    <property type="protein sequence ID" value="KZO93123.1"/>
    <property type="molecule type" value="Genomic_DNA"/>
</dbReference>
<sequence>MELLVQCLKTFGRPPIHGGLSRADVLRLIQLVDVEEEWWRMGTWYWMDGGFWDRPPSYDDDVVEHWMFRWLCLAGRKFGDLHTLLGYTALLLPLLGVNSNGAWYRWNDLSEGVVQAVDDWLSWLSDAGTLEYLLQNEYRRDLFCRTLSAICDPFFTELSELGTLHVMVALRDWHTQAELNENPQQDQIFKRIFAEYEDQNPVVIMDDLFGGTEDATRLLNKQGALNWRPDPRLWQKRPLYTPARKSLQAERVDGEPLVATSSPVNGESVEAFGSAGQDVGKPAGEKEEETEVNLMLVEEEKERLDSKRKAVNRDEGSMMEEGRMVPAGASTGTAVQATVEEHELGIMVREGDGQMRGSSGMASSSKSTLTN</sequence>
<gene>
    <name evidence="2" type="ORF">CALVIDRAFT_540371</name>
</gene>
<dbReference type="AlphaFoldDB" id="A0A167J084"/>
<evidence type="ECO:0000256" key="1">
    <source>
        <dbReference type="SAM" id="MobiDB-lite"/>
    </source>
</evidence>
<feature type="compositionally biased region" description="Low complexity" evidence="1">
    <location>
        <begin position="358"/>
        <end position="371"/>
    </location>
</feature>
<protein>
    <submittedName>
        <fullName evidence="2">Uncharacterized protein</fullName>
    </submittedName>
</protein>
<proteinExistence type="predicted"/>
<name>A0A167J084_CALVF</name>
<feature type="region of interest" description="Disordered" evidence="1">
    <location>
        <begin position="299"/>
        <end position="332"/>
    </location>
</feature>
<feature type="region of interest" description="Disordered" evidence="1">
    <location>
        <begin position="349"/>
        <end position="371"/>
    </location>
</feature>